<protein>
    <submittedName>
        <fullName evidence="2">Uncharacterized protein</fullName>
    </submittedName>
</protein>
<dbReference type="Proteomes" id="UP000198406">
    <property type="component" value="Unassembled WGS sequence"/>
</dbReference>
<evidence type="ECO:0000313" key="3">
    <source>
        <dbReference type="Proteomes" id="UP000198406"/>
    </source>
</evidence>
<keyword evidence="3" id="KW-1185">Reference proteome</keyword>
<proteinExistence type="predicted"/>
<dbReference type="AlphaFoldDB" id="A0A1Z5JZ62"/>
<accession>A0A1Z5JZ62</accession>
<feature type="region of interest" description="Disordered" evidence="1">
    <location>
        <begin position="1"/>
        <end position="150"/>
    </location>
</feature>
<evidence type="ECO:0000256" key="1">
    <source>
        <dbReference type="SAM" id="MobiDB-lite"/>
    </source>
</evidence>
<feature type="compositionally biased region" description="Basic and acidic residues" evidence="1">
    <location>
        <begin position="32"/>
        <end position="54"/>
    </location>
</feature>
<dbReference type="EMBL" id="BDSP01000134">
    <property type="protein sequence ID" value="GAX19136.1"/>
    <property type="molecule type" value="Genomic_DNA"/>
</dbReference>
<sequence>MARKSKKGWQETGKVAGSRPRRNAARRFATTYREDSDSDLEVKERPTKFLKGEKDEDDATVDTNASSLPSEDESEKGLCDDDAPPSISKLASKKASKAASMGIKQKPLRKKINQKAKQIGGKRKRVEKSEIDDSHYIVSPPKRAGLHDDNPVDWRVHSVVDY</sequence>
<evidence type="ECO:0000313" key="2">
    <source>
        <dbReference type="EMBL" id="GAX19136.1"/>
    </source>
</evidence>
<comment type="caution">
    <text evidence="2">The sequence shown here is derived from an EMBL/GenBank/DDBJ whole genome shotgun (WGS) entry which is preliminary data.</text>
</comment>
<reference evidence="2 3" key="1">
    <citation type="journal article" date="2015" name="Plant Cell">
        <title>Oil accumulation by the oleaginous diatom Fistulifera solaris as revealed by the genome and transcriptome.</title>
        <authorList>
            <person name="Tanaka T."/>
            <person name="Maeda Y."/>
            <person name="Veluchamy A."/>
            <person name="Tanaka M."/>
            <person name="Abida H."/>
            <person name="Marechal E."/>
            <person name="Bowler C."/>
            <person name="Muto M."/>
            <person name="Sunaga Y."/>
            <person name="Tanaka M."/>
            <person name="Yoshino T."/>
            <person name="Taniguchi T."/>
            <person name="Fukuda Y."/>
            <person name="Nemoto M."/>
            <person name="Matsumoto M."/>
            <person name="Wong P.S."/>
            <person name="Aburatani S."/>
            <person name="Fujibuchi W."/>
        </authorList>
    </citation>
    <scope>NUCLEOTIDE SEQUENCE [LARGE SCALE GENOMIC DNA]</scope>
    <source>
        <strain evidence="2 3">JPCC DA0580</strain>
    </source>
</reference>
<dbReference type="InParanoid" id="A0A1Z5JZ62"/>
<gene>
    <name evidence="2" type="ORF">FisN_3Lh076</name>
</gene>
<feature type="compositionally biased region" description="Basic residues" evidence="1">
    <location>
        <begin position="106"/>
        <end position="126"/>
    </location>
</feature>
<name>A0A1Z5JZ62_FISSO</name>
<organism evidence="2 3">
    <name type="scientific">Fistulifera solaris</name>
    <name type="common">Oleaginous diatom</name>
    <dbReference type="NCBI Taxonomy" id="1519565"/>
    <lineage>
        <taxon>Eukaryota</taxon>
        <taxon>Sar</taxon>
        <taxon>Stramenopiles</taxon>
        <taxon>Ochrophyta</taxon>
        <taxon>Bacillariophyta</taxon>
        <taxon>Bacillariophyceae</taxon>
        <taxon>Bacillariophycidae</taxon>
        <taxon>Naviculales</taxon>
        <taxon>Naviculaceae</taxon>
        <taxon>Fistulifera</taxon>
    </lineage>
</organism>